<protein>
    <submittedName>
        <fullName evidence="1">Uncharacterized protein</fullName>
    </submittedName>
</protein>
<organism evidence="1 2">
    <name type="scientific">Methanogenium organophilum</name>
    <dbReference type="NCBI Taxonomy" id="2199"/>
    <lineage>
        <taxon>Archaea</taxon>
        <taxon>Methanobacteriati</taxon>
        <taxon>Methanobacteriota</taxon>
        <taxon>Stenosarchaea group</taxon>
        <taxon>Methanomicrobia</taxon>
        <taxon>Methanomicrobiales</taxon>
        <taxon>Methanomicrobiaceae</taxon>
        <taxon>Methanogenium</taxon>
    </lineage>
</organism>
<evidence type="ECO:0000313" key="2">
    <source>
        <dbReference type="Proteomes" id="UP001163096"/>
    </source>
</evidence>
<dbReference type="EMBL" id="CP113361">
    <property type="protein sequence ID" value="WAI01421.1"/>
    <property type="molecule type" value="Genomic_DNA"/>
</dbReference>
<proteinExistence type="predicted"/>
<accession>A0A9X9T8G5</accession>
<gene>
    <name evidence="1" type="ORF">OU421_00675</name>
</gene>
<keyword evidence="2" id="KW-1185">Reference proteome</keyword>
<dbReference type="KEGG" id="mou:OU421_00675"/>
<name>A0A9X9T8G5_METOG</name>
<dbReference type="Proteomes" id="UP001163096">
    <property type="component" value="Chromosome"/>
</dbReference>
<dbReference type="AlphaFoldDB" id="A0A9X9T8G5"/>
<evidence type="ECO:0000313" key="1">
    <source>
        <dbReference type="EMBL" id="WAI01421.1"/>
    </source>
</evidence>
<dbReference type="RefSeq" id="WP_268186651.1">
    <property type="nucleotide sequence ID" value="NZ_CP113361.1"/>
</dbReference>
<dbReference type="GeneID" id="76833571"/>
<sequence length="41" mass="4632">METGTYLRCMSTLVIGDTGLPFIPVPEEVRFKEECLLNTVE</sequence>
<reference evidence="1" key="1">
    <citation type="submission" date="2022-11" db="EMBL/GenBank/DDBJ databases">
        <title>Complete genome sequence of Methanogenium organophilum DSM 3596.</title>
        <authorList>
            <person name="Chen S.-C."/>
            <person name="Lai S.-J."/>
            <person name="You Y.-T."/>
        </authorList>
    </citation>
    <scope>NUCLEOTIDE SEQUENCE</scope>
    <source>
        <strain evidence="1">DSM 3596</strain>
    </source>
</reference>